<dbReference type="AlphaFoldDB" id="A0A9X2HH32"/>
<organism evidence="1 2">
    <name type="scientific">Sphingomonas tagetis</name>
    <dbReference type="NCBI Taxonomy" id="2949092"/>
    <lineage>
        <taxon>Bacteria</taxon>
        <taxon>Pseudomonadati</taxon>
        <taxon>Pseudomonadota</taxon>
        <taxon>Alphaproteobacteria</taxon>
        <taxon>Sphingomonadales</taxon>
        <taxon>Sphingomonadaceae</taxon>
        <taxon>Sphingomonas</taxon>
    </lineage>
</organism>
<name>A0A9X2HH32_9SPHN</name>
<accession>A0A9X2HH32</accession>
<evidence type="ECO:0000313" key="2">
    <source>
        <dbReference type="Proteomes" id="UP001139451"/>
    </source>
</evidence>
<dbReference type="EMBL" id="JAMLDX010000006">
    <property type="protein sequence ID" value="MCP3730703.1"/>
    <property type="molecule type" value="Genomic_DNA"/>
</dbReference>
<gene>
    <name evidence="1" type="ORF">M9978_09710</name>
</gene>
<dbReference type="Proteomes" id="UP001139451">
    <property type="component" value="Unassembled WGS sequence"/>
</dbReference>
<evidence type="ECO:0000313" key="1">
    <source>
        <dbReference type="EMBL" id="MCP3730703.1"/>
    </source>
</evidence>
<sequence length="215" mass="23763">MQSTGPIRASDSGVRLWQIAGFKWVHCPRCDGPARSHAGRLVCKSCAYAEGGPAPNRRRLREVVLEKHHPRCPARQCGAPVPAVGRVVRGGGSEQLMAVVRCPTCGQTSQHPALALTPAEVGRGNRRFWNRFYRRGPSLYLTRGIGAHTLAVYNRTHLELLAAWLGADLRERGPEAGLTMMARLPRWMKVAGSRDRVIKALTDIREQMDREGLAD</sequence>
<reference evidence="1" key="1">
    <citation type="submission" date="2022-05" db="EMBL/GenBank/DDBJ databases">
        <title>Sphingomonas sp. strain MG17 Genome sequencing and assembly.</title>
        <authorList>
            <person name="Kim I."/>
        </authorList>
    </citation>
    <scope>NUCLEOTIDE SEQUENCE</scope>
    <source>
        <strain evidence="1">MG17</strain>
    </source>
</reference>
<proteinExistence type="predicted"/>
<comment type="caution">
    <text evidence="1">The sequence shown here is derived from an EMBL/GenBank/DDBJ whole genome shotgun (WGS) entry which is preliminary data.</text>
</comment>
<keyword evidence="2" id="KW-1185">Reference proteome</keyword>
<protein>
    <submittedName>
        <fullName evidence="1">Uncharacterized protein</fullName>
    </submittedName>
</protein>
<dbReference type="RefSeq" id="WP_254292836.1">
    <property type="nucleotide sequence ID" value="NZ_JAMLDX010000006.1"/>
</dbReference>